<dbReference type="EMBL" id="SGWV01000012">
    <property type="protein sequence ID" value="RZS47396.1"/>
    <property type="molecule type" value="Genomic_DNA"/>
</dbReference>
<keyword evidence="3" id="KW-1185">Reference proteome</keyword>
<dbReference type="Proteomes" id="UP000293433">
    <property type="component" value="Unassembled WGS sequence"/>
</dbReference>
<proteinExistence type="predicted"/>
<dbReference type="Pfam" id="PF05643">
    <property type="entry name" value="GNA1162-like"/>
    <property type="match status" value="1"/>
</dbReference>
<protein>
    <recommendedName>
        <fullName evidence="4">Lipoprotein</fullName>
    </recommendedName>
</protein>
<evidence type="ECO:0000313" key="3">
    <source>
        <dbReference type="Proteomes" id="UP000293433"/>
    </source>
</evidence>
<reference evidence="2 3" key="1">
    <citation type="submission" date="2019-02" db="EMBL/GenBank/DDBJ databases">
        <title>Genomic Encyclopedia of Type Strains, Phase IV (KMG-IV): sequencing the most valuable type-strain genomes for metagenomic binning, comparative biology and taxonomic classification.</title>
        <authorList>
            <person name="Goeker M."/>
        </authorList>
    </citation>
    <scope>NUCLEOTIDE SEQUENCE [LARGE SCALE GENOMIC DNA]</scope>
    <source>
        <strain evidence="2 3">DSM 10617</strain>
    </source>
</reference>
<dbReference type="OrthoDB" id="1014694at2"/>
<comment type="caution">
    <text evidence="2">The sequence shown here is derived from an EMBL/GenBank/DDBJ whole genome shotgun (WGS) entry which is preliminary data.</text>
</comment>
<dbReference type="AlphaFoldDB" id="A0A4Q7LBE3"/>
<feature type="signal peptide" evidence="1">
    <location>
        <begin position="1"/>
        <end position="25"/>
    </location>
</feature>
<evidence type="ECO:0000313" key="2">
    <source>
        <dbReference type="EMBL" id="RZS47396.1"/>
    </source>
</evidence>
<feature type="chain" id="PRO_5020558180" description="Lipoprotein" evidence="1">
    <location>
        <begin position="26"/>
        <end position="222"/>
    </location>
</feature>
<gene>
    <name evidence="2" type="ORF">EV685_3599</name>
</gene>
<keyword evidence="1" id="KW-0732">Signal</keyword>
<dbReference type="Gene3D" id="3.40.50.10610">
    <property type="entry name" value="ABC-type transport auxiliary lipoprotein component"/>
    <property type="match status" value="1"/>
</dbReference>
<name>A0A4Q7LBE3_9BURK</name>
<evidence type="ECO:0000256" key="1">
    <source>
        <dbReference type="SAM" id="SignalP"/>
    </source>
</evidence>
<accession>A0A4Q7LBE3</accession>
<organism evidence="2 3">
    <name type="scientific">Sphaerotilus mobilis</name>
    <dbReference type="NCBI Taxonomy" id="47994"/>
    <lineage>
        <taxon>Bacteria</taxon>
        <taxon>Pseudomonadati</taxon>
        <taxon>Pseudomonadota</taxon>
        <taxon>Betaproteobacteria</taxon>
        <taxon>Burkholderiales</taxon>
        <taxon>Sphaerotilaceae</taxon>
        <taxon>Sphaerotilus</taxon>
    </lineage>
</organism>
<evidence type="ECO:0008006" key="4">
    <source>
        <dbReference type="Google" id="ProtNLM"/>
    </source>
</evidence>
<sequence>MSAHLIRLTRLGTVLSAAALLGACAAPQPYDYSAYKSARPKSILVLPPLNDTSDVNATASVLAQTTLPLAESGYYVIPVTLMAEAFRQNGLSTAGEIHEVSPNKLREVFGADAALYIKVTRYGATYTLLDSAAVVSANARLVDLQTGAVLWTGAASASSAEQNQRQNSSLLVLLVTAVVKQIVNEVTDASHPVAGIASQRLLGAGRPNGLLYGPRSPKYGTD</sequence>
<dbReference type="PROSITE" id="PS51257">
    <property type="entry name" value="PROKAR_LIPOPROTEIN"/>
    <property type="match status" value="1"/>
</dbReference>
<dbReference type="RefSeq" id="WP_130483427.1">
    <property type="nucleotide sequence ID" value="NZ_SGWV01000012.1"/>
</dbReference>
<dbReference type="InterPro" id="IPR008517">
    <property type="entry name" value="GNA1162-like"/>
</dbReference>